<dbReference type="Pfam" id="PF02412">
    <property type="entry name" value="TSP_3"/>
    <property type="match status" value="6"/>
</dbReference>
<evidence type="ECO:0000313" key="5">
    <source>
        <dbReference type="EMBL" id="AWB67181.1"/>
    </source>
</evidence>
<dbReference type="GO" id="GO:0005509">
    <property type="term" value="F:calcium ion binding"/>
    <property type="evidence" value="ECO:0007669"/>
    <property type="project" value="InterPro"/>
</dbReference>
<dbReference type="GO" id="GO:0007155">
    <property type="term" value="P:cell adhesion"/>
    <property type="evidence" value="ECO:0007669"/>
    <property type="project" value="InterPro"/>
</dbReference>
<keyword evidence="6" id="KW-1185">Reference proteome</keyword>
<evidence type="ECO:0000259" key="4">
    <source>
        <dbReference type="Pfam" id="PF11721"/>
    </source>
</evidence>
<dbReference type="InterPro" id="IPR008979">
    <property type="entry name" value="Galactose-bd-like_sf"/>
</dbReference>
<dbReference type="EMBL" id="CP026604">
    <property type="protein sequence ID" value="AWB67181.1"/>
    <property type="molecule type" value="Genomic_DNA"/>
</dbReference>
<gene>
    <name evidence="5" type="ORF">C2869_12375</name>
</gene>
<dbReference type="InterPro" id="IPR021720">
    <property type="entry name" value="Malectin_dom"/>
</dbReference>
<dbReference type="Gene3D" id="2.60.120.430">
    <property type="entry name" value="Galactose-binding lectin"/>
    <property type="match status" value="1"/>
</dbReference>
<dbReference type="Gene3D" id="4.10.1080.10">
    <property type="entry name" value="TSP type-3 repeat"/>
    <property type="match status" value="3"/>
</dbReference>
<evidence type="ECO:0000256" key="1">
    <source>
        <dbReference type="ARBA" id="ARBA00022729"/>
    </source>
</evidence>
<feature type="domain" description="Malectin" evidence="4">
    <location>
        <begin position="294"/>
        <end position="449"/>
    </location>
</feature>
<organism evidence="5 6">
    <name type="scientific">Saccharobesus litoralis</name>
    <dbReference type="NCBI Taxonomy" id="2172099"/>
    <lineage>
        <taxon>Bacteria</taxon>
        <taxon>Pseudomonadati</taxon>
        <taxon>Pseudomonadota</taxon>
        <taxon>Gammaproteobacteria</taxon>
        <taxon>Alteromonadales</taxon>
        <taxon>Alteromonadaceae</taxon>
        <taxon>Saccharobesus</taxon>
    </lineage>
</organism>
<accession>A0A2S0VSI5</accession>
<evidence type="ECO:0000313" key="6">
    <source>
        <dbReference type="Proteomes" id="UP000244441"/>
    </source>
</evidence>
<sequence>MLPTDCYIALNSILLTTNNKEMKNMDKTTTKSQPACSPSPVYLKHLAIRPLLLSITLALAACGGGSGSEDTAAKQPDADNDTILDASDSCPNTPTELISQINAQGCHIDEITDSDSDSVFNVADQCPNTPESLKGVVNNQGCHADELADDDSDQIVNALDQCLATPSTHKDNVNTHGCHTDEITDTDDDKVYNISDVCPNTPSEFKGAVDNQGCHANELLDDDNDTIKNALDQCPSTPASLKDAVNAQGCHSDEITDTDQDGVMNAFDTCPATPSNVPSVDANGCDNGNYYHTVAAINVGNREFITKDGTFFQRDKYAQGWTKIERSGVVVTGNKETDQHDILNTEDDDLFRHHRFLYPKADGTANAVRYAIPVANGNYVVKLYFAELNWQLNGQGKRLLDVLVENQKVLSNIDLAGDHGLRTAYTPMTDEFAVSDGVLNVTVESAVGGPTLSAIQVMQLLATNGDEDGDSVLNPVDQCVFTDNSLIANVSSTTGCAPEEQDDDYDGVLNAIDTCPNTKNLMPTFPASELNVDSKGCALSDIDSDNDGVNDGKDLCANTSTSDINSVDNLGCATSQQASLNKPFQETDGLVIVEMEAANLPSNSKWKIYHGRFATGDHYLQHDGGWNTNTTQADRLVTVDVNITTPGVYRFLWRSLITHGYLGSEGNDSWLSIQSSLDHKFYGQGIKDNNKTKVICPASAIAENKCVQTGHREGNVVNFFKVFRNNQPTWDWNYATLSNGGDTYAKYLEVTNPGVYQIMISGRSQGHAIDRVMLYRDAVYNSSGKTYTFAEAANPDLPASAR</sequence>
<dbReference type="Pfam" id="PF11721">
    <property type="entry name" value="Malectin"/>
    <property type="match status" value="1"/>
</dbReference>
<dbReference type="InterPro" id="IPR028974">
    <property type="entry name" value="TSP_type-3_rpt"/>
</dbReference>
<dbReference type="PANTHER" id="PTHR10199">
    <property type="entry name" value="THROMBOSPONDIN"/>
    <property type="match status" value="1"/>
</dbReference>
<dbReference type="KEGG" id="cate:C2869_12375"/>
<dbReference type="SUPFAM" id="SSF103647">
    <property type="entry name" value="TSP type-3 repeat"/>
    <property type="match status" value="3"/>
</dbReference>
<feature type="region of interest" description="Disordered" evidence="3">
    <location>
        <begin position="66"/>
        <end position="89"/>
    </location>
</feature>
<evidence type="ECO:0000256" key="2">
    <source>
        <dbReference type="ARBA" id="ARBA00022837"/>
    </source>
</evidence>
<evidence type="ECO:0000256" key="3">
    <source>
        <dbReference type="SAM" id="MobiDB-lite"/>
    </source>
</evidence>
<protein>
    <recommendedName>
        <fullName evidence="4">Malectin domain-containing protein</fullName>
    </recommendedName>
</protein>
<name>A0A2S0VSI5_9ALTE</name>
<dbReference type="SUPFAM" id="SSF49785">
    <property type="entry name" value="Galactose-binding domain-like"/>
    <property type="match status" value="1"/>
</dbReference>
<dbReference type="Proteomes" id="UP000244441">
    <property type="component" value="Chromosome"/>
</dbReference>
<dbReference type="InterPro" id="IPR003367">
    <property type="entry name" value="Thrombospondin_3-like_rpt"/>
</dbReference>
<dbReference type="PANTHER" id="PTHR10199:SF119">
    <property type="entry name" value="RE20510P"/>
    <property type="match status" value="1"/>
</dbReference>
<keyword evidence="2" id="KW-0106">Calcium</keyword>
<reference evidence="5 6" key="1">
    <citation type="submission" date="2018-01" db="EMBL/GenBank/DDBJ databases">
        <title>Genome sequence of a Cantenovulum-like bacteria.</title>
        <authorList>
            <person name="Tan W.R."/>
            <person name="Lau N.-S."/>
            <person name="Go F."/>
            <person name="Amirul A.-A.A."/>
        </authorList>
    </citation>
    <scope>NUCLEOTIDE SEQUENCE [LARGE SCALE GENOMIC DNA]</scope>
    <source>
        <strain evidence="5 6">CCB-QB4</strain>
    </source>
</reference>
<proteinExistence type="predicted"/>
<keyword evidence="1" id="KW-0732">Signal</keyword>
<dbReference type="AlphaFoldDB" id="A0A2S0VSI5"/>